<dbReference type="EMBL" id="JAKFHA010000009">
    <property type="protein sequence ID" value="MCF2528979.1"/>
    <property type="molecule type" value="Genomic_DNA"/>
</dbReference>
<keyword evidence="1" id="KW-0732">Signal</keyword>
<evidence type="ECO:0000256" key="1">
    <source>
        <dbReference type="SAM" id="SignalP"/>
    </source>
</evidence>
<evidence type="ECO:0000313" key="2">
    <source>
        <dbReference type="EMBL" id="MCF2528979.1"/>
    </source>
</evidence>
<protein>
    <submittedName>
        <fullName evidence="2">Uncharacterized protein</fullName>
    </submittedName>
</protein>
<dbReference type="RefSeq" id="WP_235053149.1">
    <property type="nucleotide sequence ID" value="NZ_JAKFHA010000009.1"/>
</dbReference>
<reference evidence="2" key="1">
    <citation type="submission" date="2022-01" db="EMBL/GenBank/DDBJ databases">
        <title>Genome-Based Taxonomic Classification of the Phylum Actinobacteria.</title>
        <authorList>
            <person name="Gao Y."/>
        </authorList>
    </citation>
    <scope>NUCLEOTIDE SEQUENCE</scope>
    <source>
        <strain evidence="2">KLBMP 8922</strain>
    </source>
</reference>
<accession>A0AA41PZV4</accession>
<organism evidence="2 3">
    <name type="scientific">Yinghuangia soli</name>
    <dbReference type="NCBI Taxonomy" id="2908204"/>
    <lineage>
        <taxon>Bacteria</taxon>
        <taxon>Bacillati</taxon>
        <taxon>Actinomycetota</taxon>
        <taxon>Actinomycetes</taxon>
        <taxon>Kitasatosporales</taxon>
        <taxon>Streptomycetaceae</taxon>
        <taxon>Yinghuangia</taxon>
    </lineage>
</organism>
<keyword evidence="3" id="KW-1185">Reference proteome</keyword>
<dbReference type="AlphaFoldDB" id="A0AA41PZV4"/>
<dbReference type="Proteomes" id="UP001165378">
    <property type="component" value="Unassembled WGS sequence"/>
</dbReference>
<proteinExistence type="predicted"/>
<name>A0AA41PZV4_9ACTN</name>
<evidence type="ECO:0000313" key="3">
    <source>
        <dbReference type="Proteomes" id="UP001165378"/>
    </source>
</evidence>
<comment type="caution">
    <text evidence="2">The sequence shown here is derived from an EMBL/GenBank/DDBJ whole genome shotgun (WGS) entry which is preliminary data.</text>
</comment>
<feature type="signal peptide" evidence="1">
    <location>
        <begin position="1"/>
        <end position="29"/>
    </location>
</feature>
<sequence>MRFTRPRVLAAAVLPLALAAAVSAPSAEAAKRPAPRTTPAPAPAVLVTPNFVAVNGGTAIAKANVPCPAGATAFRFTVSGPDVFTVFGSDFLGTPLPADRIPDSAQFGAQPVFDADSVPVPGETYRLSAQCLDEALNVTTLAGADVKVNNGVWSTLKPVVYALPAKVGQLRIALVAYTGFAGGEQVSGVLRAADGTTTPVTVQPQGTDSAGRGAALLQIPAAVADGSYTLVLTGAQSQATGETAVTVDTTRIWW</sequence>
<gene>
    <name evidence="2" type="ORF">LZ495_17380</name>
</gene>
<feature type="chain" id="PRO_5041223333" evidence="1">
    <location>
        <begin position="30"/>
        <end position="254"/>
    </location>
</feature>